<dbReference type="InParanoid" id="M4BC14"/>
<dbReference type="STRING" id="559515.M4BC14"/>
<dbReference type="EnsemblProtists" id="HpaT803829">
    <property type="protein sequence ID" value="HpaP803829"/>
    <property type="gene ID" value="HpaG803829"/>
</dbReference>
<dbReference type="VEuPathDB" id="FungiDB:HpaG803829"/>
<evidence type="ECO:0000313" key="2">
    <source>
        <dbReference type="Proteomes" id="UP000011713"/>
    </source>
</evidence>
<dbReference type="InterPro" id="IPR027417">
    <property type="entry name" value="P-loop_NTPase"/>
</dbReference>
<proteinExistence type="predicted"/>
<accession>M4BC14</accession>
<keyword evidence="2" id="KW-1185">Reference proteome</keyword>
<dbReference type="Proteomes" id="UP000011713">
    <property type="component" value="Unassembled WGS sequence"/>
</dbReference>
<dbReference type="HOGENOM" id="CLU_2965786_0_0_1"/>
<reference evidence="2" key="1">
    <citation type="journal article" date="2010" name="Science">
        <title>Signatures of adaptation to obligate biotrophy in the Hyaloperonospora arabidopsidis genome.</title>
        <authorList>
            <person name="Baxter L."/>
            <person name="Tripathy S."/>
            <person name="Ishaque N."/>
            <person name="Boot N."/>
            <person name="Cabral A."/>
            <person name="Kemen E."/>
            <person name="Thines M."/>
            <person name="Ah-Fong A."/>
            <person name="Anderson R."/>
            <person name="Badejoko W."/>
            <person name="Bittner-Eddy P."/>
            <person name="Boore J.L."/>
            <person name="Chibucos M.C."/>
            <person name="Coates M."/>
            <person name="Dehal P."/>
            <person name="Delehaunty K."/>
            <person name="Dong S."/>
            <person name="Downton P."/>
            <person name="Dumas B."/>
            <person name="Fabro G."/>
            <person name="Fronick C."/>
            <person name="Fuerstenberg S.I."/>
            <person name="Fulton L."/>
            <person name="Gaulin E."/>
            <person name="Govers F."/>
            <person name="Hughes L."/>
            <person name="Humphray S."/>
            <person name="Jiang R.H."/>
            <person name="Judelson H."/>
            <person name="Kamoun S."/>
            <person name="Kyung K."/>
            <person name="Meijer H."/>
            <person name="Minx P."/>
            <person name="Morris P."/>
            <person name="Nelson J."/>
            <person name="Phuntumart V."/>
            <person name="Qutob D."/>
            <person name="Rehmany A."/>
            <person name="Rougon-Cardoso A."/>
            <person name="Ryden P."/>
            <person name="Torto-Alalibo T."/>
            <person name="Studholme D."/>
            <person name="Wang Y."/>
            <person name="Win J."/>
            <person name="Wood J."/>
            <person name="Clifton S.W."/>
            <person name="Rogers J."/>
            <person name="Van den Ackerveken G."/>
            <person name="Jones J.D."/>
            <person name="McDowell J.M."/>
            <person name="Beynon J."/>
            <person name="Tyler B.M."/>
        </authorList>
    </citation>
    <scope>NUCLEOTIDE SEQUENCE [LARGE SCALE GENOMIC DNA]</scope>
    <source>
        <strain evidence="2">Emoy2</strain>
    </source>
</reference>
<dbReference type="Gene3D" id="3.40.50.300">
    <property type="entry name" value="P-loop containing nucleotide triphosphate hydrolases"/>
    <property type="match status" value="1"/>
</dbReference>
<protein>
    <recommendedName>
        <fullName evidence="3">ATPase AAA-type core domain-containing protein</fullName>
    </recommendedName>
</protein>
<dbReference type="EMBL" id="JH598116">
    <property type="status" value="NOT_ANNOTATED_CDS"/>
    <property type="molecule type" value="Genomic_DNA"/>
</dbReference>
<evidence type="ECO:0000313" key="1">
    <source>
        <dbReference type="EnsemblProtists" id="HpaP803829"/>
    </source>
</evidence>
<sequence>MVNVLEKGGLKNPRGEYITIDTTDILFICGGVFAGLEKQVPSVQRIHRLALALECPTCG</sequence>
<name>M4BC14_HYAAE</name>
<reference evidence="1" key="2">
    <citation type="submission" date="2015-06" db="UniProtKB">
        <authorList>
            <consortium name="EnsemblProtists"/>
        </authorList>
    </citation>
    <scope>IDENTIFICATION</scope>
    <source>
        <strain evidence="1">Emoy2</strain>
    </source>
</reference>
<organism evidence="1 2">
    <name type="scientific">Hyaloperonospora arabidopsidis (strain Emoy2)</name>
    <name type="common">Downy mildew agent</name>
    <name type="synonym">Peronospora arabidopsidis</name>
    <dbReference type="NCBI Taxonomy" id="559515"/>
    <lineage>
        <taxon>Eukaryota</taxon>
        <taxon>Sar</taxon>
        <taxon>Stramenopiles</taxon>
        <taxon>Oomycota</taxon>
        <taxon>Peronosporomycetes</taxon>
        <taxon>Peronosporales</taxon>
        <taxon>Peronosporaceae</taxon>
        <taxon>Hyaloperonospora</taxon>
    </lineage>
</organism>
<evidence type="ECO:0008006" key="3">
    <source>
        <dbReference type="Google" id="ProtNLM"/>
    </source>
</evidence>
<dbReference type="AlphaFoldDB" id="M4BC14"/>